<evidence type="ECO:0000313" key="3">
    <source>
        <dbReference type="Proteomes" id="UP000238916"/>
    </source>
</evidence>
<proteinExistence type="predicted"/>
<protein>
    <submittedName>
        <fullName evidence="2">Uncharacterized protein</fullName>
    </submittedName>
</protein>
<gene>
    <name evidence="2" type="ORF">SBF1_7120002</name>
</gene>
<accession>A0A2U3LPM3</accession>
<evidence type="ECO:0000313" key="2">
    <source>
        <dbReference type="EMBL" id="SPF53881.1"/>
    </source>
</evidence>
<feature type="coiled-coil region" evidence="1">
    <location>
        <begin position="21"/>
        <end position="48"/>
    </location>
</feature>
<sequence length="83" mass="9735">MYIRDYMNLCMEGPSSVSKRKEIILLQRNILEEQKKKLDENLEVIGERNGFQGDIANQRVTTKSVEKRLRSYPSAVFCVSEFY</sequence>
<keyword evidence="1" id="KW-0175">Coiled coil</keyword>
<dbReference type="EMBL" id="OMOF01000682">
    <property type="protein sequence ID" value="SPF53881.1"/>
    <property type="molecule type" value="Genomic_DNA"/>
</dbReference>
<name>A0A2U3LPM3_9FIRM</name>
<reference evidence="3" key="1">
    <citation type="submission" date="2018-02" db="EMBL/GenBank/DDBJ databases">
        <authorList>
            <person name="Hausmann B."/>
        </authorList>
    </citation>
    <scope>NUCLEOTIDE SEQUENCE [LARGE SCALE GENOMIC DNA]</scope>
    <source>
        <strain evidence="3">Peat soil MAG SbF1</strain>
    </source>
</reference>
<organism evidence="2 3">
    <name type="scientific">Candidatus Desulfosporosinus infrequens</name>
    <dbReference type="NCBI Taxonomy" id="2043169"/>
    <lineage>
        <taxon>Bacteria</taxon>
        <taxon>Bacillati</taxon>
        <taxon>Bacillota</taxon>
        <taxon>Clostridia</taxon>
        <taxon>Eubacteriales</taxon>
        <taxon>Desulfitobacteriaceae</taxon>
        <taxon>Desulfosporosinus</taxon>
    </lineage>
</organism>
<dbReference type="AlphaFoldDB" id="A0A2U3LPM3"/>
<evidence type="ECO:0000256" key="1">
    <source>
        <dbReference type="SAM" id="Coils"/>
    </source>
</evidence>
<dbReference type="Proteomes" id="UP000238916">
    <property type="component" value="Unassembled WGS sequence"/>
</dbReference>